<reference evidence="7 8" key="1">
    <citation type="submission" date="2016-09" db="EMBL/GenBank/DDBJ databases">
        <authorList>
            <person name="Capua I."/>
            <person name="De Benedictis P."/>
            <person name="Joannis T."/>
            <person name="Lombin L.H."/>
            <person name="Cattoli G."/>
        </authorList>
    </citation>
    <scope>NUCLEOTIDE SEQUENCE [LARGE SCALE GENOMIC DNA]</scope>
    <source>
        <strain evidence="7 8">LMG 25899</strain>
    </source>
</reference>
<dbReference type="GO" id="GO:0005737">
    <property type="term" value="C:cytoplasm"/>
    <property type="evidence" value="ECO:0007669"/>
    <property type="project" value="UniProtKB-SubCell"/>
</dbReference>
<evidence type="ECO:0000256" key="6">
    <source>
        <dbReference type="HAMAP-Rule" id="MF_00528"/>
    </source>
</evidence>
<accession>A0A1E5KYS7</accession>
<organism evidence="7 8">
    <name type="scientific">Enterococcus rivorum</name>
    <dbReference type="NCBI Taxonomy" id="762845"/>
    <lineage>
        <taxon>Bacteria</taxon>
        <taxon>Bacillati</taxon>
        <taxon>Bacillota</taxon>
        <taxon>Bacilli</taxon>
        <taxon>Lactobacillales</taxon>
        <taxon>Enterococcaceae</taxon>
        <taxon>Enterococcus</taxon>
    </lineage>
</organism>
<comment type="catalytic activity">
    <reaction evidence="6">
        <text>UTP + H2O = UMP + diphosphate + H(+)</text>
        <dbReference type="Rhea" id="RHEA:29395"/>
        <dbReference type="ChEBI" id="CHEBI:15377"/>
        <dbReference type="ChEBI" id="CHEBI:15378"/>
        <dbReference type="ChEBI" id="CHEBI:33019"/>
        <dbReference type="ChEBI" id="CHEBI:46398"/>
        <dbReference type="ChEBI" id="CHEBI:57865"/>
        <dbReference type="EC" id="3.6.1.9"/>
    </reaction>
</comment>
<evidence type="ECO:0000256" key="5">
    <source>
        <dbReference type="ARBA" id="ARBA00023080"/>
    </source>
</evidence>
<dbReference type="Gene3D" id="3.90.950.10">
    <property type="match status" value="1"/>
</dbReference>
<dbReference type="InterPro" id="IPR003697">
    <property type="entry name" value="Maf-like"/>
</dbReference>
<dbReference type="GO" id="GO:0036218">
    <property type="term" value="F:dTTP diphosphatase activity"/>
    <property type="evidence" value="ECO:0007669"/>
    <property type="project" value="RHEA"/>
</dbReference>
<keyword evidence="4 6" id="KW-0378">Hydrolase</keyword>
<comment type="similarity">
    <text evidence="6">Belongs to the Maf family. YhdE subfamily.</text>
</comment>
<feature type="site" description="Important for substrate specificity" evidence="6">
    <location>
        <position position="69"/>
    </location>
</feature>
<keyword evidence="5 6" id="KW-0546">Nucleotide metabolism</keyword>
<dbReference type="Proteomes" id="UP000095256">
    <property type="component" value="Unassembled WGS sequence"/>
</dbReference>
<dbReference type="PANTHER" id="PTHR43213">
    <property type="entry name" value="BIFUNCTIONAL DTTP/UTP PYROPHOSPHATASE/METHYLTRANSFERASE PROTEIN-RELATED"/>
    <property type="match status" value="1"/>
</dbReference>
<feature type="site" description="Important for substrate specificity" evidence="6">
    <location>
        <position position="151"/>
    </location>
</feature>
<dbReference type="HAMAP" id="MF_00528">
    <property type="entry name" value="Maf"/>
    <property type="match status" value="1"/>
</dbReference>
<evidence type="ECO:0000256" key="4">
    <source>
        <dbReference type="ARBA" id="ARBA00022801"/>
    </source>
</evidence>
<dbReference type="STRING" id="762845.BCR26_11475"/>
<dbReference type="GO" id="GO:0009117">
    <property type="term" value="P:nucleotide metabolic process"/>
    <property type="evidence" value="ECO:0007669"/>
    <property type="project" value="UniProtKB-KW"/>
</dbReference>
<comment type="cofactor">
    <cofactor evidence="1 6">
        <name>a divalent metal cation</name>
        <dbReference type="ChEBI" id="CHEBI:60240"/>
    </cofactor>
</comment>
<dbReference type="EC" id="3.6.1.9" evidence="6"/>
<evidence type="ECO:0000256" key="1">
    <source>
        <dbReference type="ARBA" id="ARBA00001968"/>
    </source>
</evidence>
<keyword evidence="8" id="KW-1185">Reference proteome</keyword>
<dbReference type="PANTHER" id="PTHR43213:SF5">
    <property type="entry name" value="BIFUNCTIONAL DTTP_UTP PYROPHOSPHATASE_METHYLTRANSFERASE PROTEIN-RELATED"/>
    <property type="match status" value="1"/>
</dbReference>
<dbReference type="NCBIfam" id="TIGR00172">
    <property type="entry name" value="maf"/>
    <property type="match status" value="1"/>
</dbReference>
<comment type="catalytic activity">
    <reaction evidence="6">
        <text>dTTP + H2O = dTMP + diphosphate + H(+)</text>
        <dbReference type="Rhea" id="RHEA:28534"/>
        <dbReference type="ChEBI" id="CHEBI:15377"/>
        <dbReference type="ChEBI" id="CHEBI:15378"/>
        <dbReference type="ChEBI" id="CHEBI:33019"/>
        <dbReference type="ChEBI" id="CHEBI:37568"/>
        <dbReference type="ChEBI" id="CHEBI:63528"/>
        <dbReference type="EC" id="3.6.1.9"/>
    </reaction>
</comment>
<comment type="subcellular location">
    <subcellularLocation>
        <location evidence="2 6">Cytoplasm</location>
    </subcellularLocation>
</comment>
<gene>
    <name evidence="7" type="ORF">BCR26_11475</name>
</gene>
<dbReference type="CDD" id="cd00555">
    <property type="entry name" value="Maf"/>
    <property type="match status" value="1"/>
</dbReference>
<evidence type="ECO:0000313" key="7">
    <source>
        <dbReference type="EMBL" id="OEH82839.1"/>
    </source>
</evidence>
<sequence>MAVILASQSPRRKELLQRIVPEFEVVPADIDEEVRGFITPMDYVLTMATKKAKHIAAKYPNDLVIGCDTIVAVNNEILGKPASRDEAFKMLKKLSGKKHEVYTSVVLLKEDQESSATVPATVEFYQLSDEEINHYLDTEEYADKAGAYGIQGQGALLVKGIHGDYYTIMGLPIAQLSRMIATFK</sequence>
<dbReference type="FunFam" id="3.90.950.10:FF:000005">
    <property type="entry name" value="7-methyl-GTP pyrophosphatase"/>
    <property type="match status" value="1"/>
</dbReference>
<proteinExistence type="inferred from homology"/>
<keyword evidence="3 6" id="KW-0963">Cytoplasm</keyword>
<dbReference type="Pfam" id="PF02545">
    <property type="entry name" value="Maf"/>
    <property type="match status" value="1"/>
</dbReference>
<name>A0A1E5KYS7_9ENTE</name>
<dbReference type="EMBL" id="MIEK01000014">
    <property type="protein sequence ID" value="OEH82839.1"/>
    <property type="molecule type" value="Genomic_DNA"/>
</dbReference>
<comment type="function">
    <text evidence="6">Nucleoside triphosphate pyrophosphatase that hydrolyzes dTTP and UTP. May have a dual role in cell division arrest and in preventing the incorporation of modified nucleotides into cellular nucleic acids.</text>
</comment>
<dbReference type="RefSeq" id="WP_069698188.1">
    <property type="nucleotide sequence ID" value="NZ_JAGGMA010000030.1"/>
</dbReference>
<dbReference type="SUPFAM" id="SSF52972">
    <property type="entry name" value="ITPase-like"/>
    <property type="match status" value="1"/>
</dbReference>
<comment type="caution">
    <text evidence="7">The sequence shown here is derived from an EMBL/GenBank/DDBJ whole genome shotgun (WGS) entry which is preliminary data.</text>
</comment>
<dbReference type="GO" id="GO:0036221">
    <property type="term" value="F:UTP diphosphatase activity"/>
    <property type="evidence" value="ECO:0007669"/>
    <property type="project" value="RHEA"/>
</dbReference>
<feature type="site" description="Important for substrate specificity" evidence="6">
    <location>
        <position position="11"/>
    </location>
</feature>
<evidence type="ECO:0000256" key="3">
    <source>
        <dbReference type="ARBA" id="ARBA00022490"/>
    </source>
</evidence>
<dbReference type="AlphaFoldDB" id="A0A1E5KYS7"/>
<protein>
    <recommendedName>
        <fullName evidence="6">dTTP/UTP pyrophosphatase</fullName>
        <shortName evidence="6">dTTPase/UTPase</shortName>
        <ecNumber evidence="6">3.6.1.9</ecNumber>
    </recommendedName>
    <alternativeName>
        <fullName evidence="6">Nucleoside triphosphate pyrophosphatase</fullName>
    </alternativeName>
    <alternativeName>
        <fullName evidence="6">Nucleotide pyrophosphatase</fullName>
        <shortName evidence="6">Nucleotide PPase</shortName>
    </alternativeName>
</protein>
<evidence type="ECO:0000313" key="8">
    <source>
        <dbReference type="Proteomes" id="UP000095256"/>
    </source>
</evidence>
<dbReference type="PIRSF" id="PIRSF006305">
    <property type="entry name" value="Maf"/>
    <property type="match status" value="1"/>
</dbReference>
<feature type="active site" description="Proton acceptor" evidence="6">
    <location>
        <position position="68"/>
    </location>
</feature>
<comment type="caution">
    <text evidence="6">Lacks conserved residue(s) required for the propagation of feature annotation.</text>
</comment>
<dbReference type="InterPro" id="IPR029001">
    <property type="entry name" value="ITPase-like_fam"/>
</dbReference>
<evidence type="ECO:0000256" key="2">
    <source>
        <dbReference type="ARBA" id="ARBA00004496"/>
    </source>
</evidence>
<dbReference type="OrthoDB" id="9807767at2"/>